<dbReference type="Gene3D" id="3.40.50.150">
    <property type="entry name" value="Vaccinia Virus protein VP39"/>
    <property type="match status" value="1"/>
</dbReference>
<organism evidence="5 6">
    <name type="scientific">Protea cynaroides</name>
    <dbReference type="NCBI Taxonomy" id="273540"/>
    <lineage>
        <taxon>Eukaryota</taxon>
        <taxon>Viridiplantae</taxon>
        <taxon>Streptophyta</taxon>
        <taxon>Embryophyta</taxon>
        <taxon>Tracheophyta</taxon>
        <taxon>Spermatophyta</taxon>
        <taxon>Magnoliopsida</taxon>
        <taxon>Proteales</taxon>
        <taxon>Proteaceae</taxon>
        <taxon>Protea</taxon>
    </lineage>
</organism>
<name>A0A9Q0KXH3_9MAGN</name>
<reference evidence="5" key="1">
    <citation type="journal article" date="2023" name="Plant J.">
        <title>The genome of the king protea, Protea cynaroides.</title>
        <authorList>
            <person name="Chang J."/>
            <person name="Duong T.A."/>
            <person name="Schoeman C."/>
            <person name="Ma X."/>
            <person name="Roodt D."/>
            <person name="Barker N."/>
            <person name="Li Z."/>
            <person name="Van de Peer Y."/>
            <person name="Mizrachi E."/>
        </authorList>
    </citation>
    <scope>NUCLEOTIDE SEQUENCE</scope>
    <source>
        <tissue evidence="5">Young leaves</tissue>
    </source>
</reference>
<keyword evidence="6" id="KW-1185">Reference proteome</keyword>
<evidence type="ECO:0000256" key="3">
    <source>
        <dbReference type="ARBA" id="ARBA00022691"/>
    </source>
</evidence>
<gene>
    <name evidence="5" type="ORF">NE237_008834</name>
</gene>
<dbReference type="InterPro" id="IPR036390">
    <property type="entry name" value="WH_DNA-bd_sf"/>
</dbReference>
<protein>
    <recommendedName>
        <fullName evidence="4">O-methyltransferase C-terminal domain-containing protein</fullName>
    </recommendedName>
</protein>
<evidence type="ECO:0000313" key="5">
    <source>
        <dbReference type="EMBL" id="KAJ4978054.1"/>
    </source>
</evidence>
<dbReference type="Gene3D" id="1.10.10.10">
    <property type="entry name" value="Winged helix-like DNA-binding domain superfamily/Winged helix DNA-binding domain"/>
    <property type="match status" value="1"/>
</dbReference>
<keyword evidence="3" id="KW-0949">S-adenosyl-L-methionine</keyword>
<keyword evidence="1" id="KW-0489">Methyltransferase</keyword>
<sequence>MLCLLASYSILTCSHHTVDNGHIERLYSLAPVSRYYLKDAVQEGGIPFNVAHEMEAYTQGTDPRFKKVFNKGMSNYSTITMKKIADTYKGFEGLTSLVDVGGEVGTTLQMIVSKYPSLRGINFDLPHVISDTPSYPRVDHAVGDRFVSVPKADAILLKWICHNWSDDHCLKLLKNCYDALADDGKVIVVDYILSHPRGHTRCPEPKPDDELGYSHGGKVHNAKREEELQTSPMAAVPNSLQLLLLEKPWSVCRSIPNSGGYMFTLAIRLCLNSELPIGPD</sequence>
<feature type="domain" description="O-methyltransferase C-terminal" evidence="4">
    <location>
        <begin position="35"/>
        <end position="197"/>
    </location>
</feature>
<evidence type="ECO:0000259" key="4">
    <source>
        <dbReference type="Pfam" id="PF00891"/>
    </source>
</evidence>
<dbReference type="InterPro" id="IPR001077">
    <property type="entry name" value="COMT_C"/>
</dbReference>
<dbReference type="Proteomes" id="UP001141806">
    <property type="component" value="Unassembled WGS sequence"/>
</dbReference>
<dbReference type="EMBL" id="JAMYWD010000002">
    <property type="protein sequence ID" value="KAJ4978054.1"/>
    <property type="molecule type" value="Genomic_DNA"/>
</dbReference>
<evidence type="ECO:0000256" key="1">
    <source>
        <dbReference type="ARBA" id="ARBA00022603"/>
    </source>
</evidence>
<dbReference type="PANTHER" id="PTHR11746">
    <property type="entry name" value="O-METHYLTRANSFERASE"/>
    <property type="match status" value="1"/>
</dbReference>
<evidence type="ECO:0000313" key="6">
    <source>
        <dbReference type="Proteomes" id="UP001141806"/>
    </source>
</evidence>
<dbReference type="GO" id="GO:0032259">
    <property type="term" value="P:methylation"/>
    <property type="evidence" value="ECO:0007669"/>
    <property type="project" value="UniProtKB-KW"/>
</dbReference>
<keyword evidence="2" id="KW-0808">Transferase</keyword>
<dbReference type="SUPFAM" id="SSF53335">
    <property type="entry name" value="S-adenosyl-L-methionine-dependent methyltransferases"/>
    <property type="match status" value="1"/>
</dbReference>
<dbReference type="InterPro" id="IPR029063">
    <property type="entry name" value="SAM-dependent_MTases_sf"/>
</dbReference>
<dbReference type="SUPFAM" id="SSF46785">
    <property type="entry name" value="Winged helix' DNA-binding domain"/>
    <property type="match status" value="1"/>
</dbReference>
<dbReference type="AlphaFoldDB" id="A0A9Q0KXH3"/>
<dbReference type="InterPro" id="IPR036388">
    <property type="entry name" value="WH-like_DNA-bd_sf"/>
</dbReference>
<proteinExistence type="predicted"/>
<dbReference type="GO" id="GO:0008171">
    <property type="term" value="F:O-methyltransferase activity"/>
    <property type="evidence" value="ECO:0007669"/>
    <property type="project" value="InterPro"/>
</dbReference>
<dbReference type="OrthoDB" id="1606438at2759"/>
<dbReference type="Pfam" id="PF00891">
    <property type="entry name" value="Methyltransf_2"/>
    <property type="match status" value="1"/>
</dbReference>
<accession>A0A9Q0KXH3</accession>
<dbReference type="PROSITE" id="PS51683">
    <property type="entry name" value="SAM_OMT_II"/>
    <property type="match status" value="1"/>
</dbReference>
<comment type="caution">
    <text evidence="5">The sequence shown here is derived from an EMBL/GenBank/DDBJ whole genome shotgun (WGS) entry which is preliminary data.</text>
</comment>
<dbReference type="InterPro" id="IPR016461">
    <property type="entry name" value="COMT-like"/>
</dbReference>
<evidence type="ECO:0000256" key="2">
    <source>
        <dbReference type="ARBA" id="ARBA00022679"/>
    </source>
</evidence>